<evidence type="ECO:0000313" key="5">
    <source>
        <dbReference type="EMBL" id="OIQ99278.1"/>
    </source>
</evidence>
<dbReference type="CDD" id="cd07205">
    <property type="entry name" value="Pat_PNPLA6_PNPLA7_NTE1_like"/>
    <property type="match status" value="1"/>
</dbReference>
<dbReference type="Pfam" id="PF01734">
    <property type="entry name" value="Patatin"/>
    <property type="match status" value="1"/>
</dbReference>
<evidence type="ECO:0000256" key="3">
    <source>
        <dbReference type="ARBA" id="ARBA00023098"/>
    </source>
</evidence>
<evidence type="ECO:0000256" key="1">
    <source>
        <dbReference type="ARBA" id="ARBA00022801"/>
    </source>
</evidence>
<dbReference type="InterPro" id="IPR016035">
    <property type="entry name" value="Acyl_Trfase/lysoPLipase"/>
</dbReference>
<dbReference type="InterPro" id="IPR050301">
    <property type="entry name" value="NTE"/>
</dbReference>
<comment type="caution">
    <text evidence="5">The sequence shown here is derived from an EMBL/GenBank/DDBJ whole genome shotgun (WGS) entry which is preliminary data.</text>
</comment>
<accession>A0A1J5RTH9</accession>
<organism evidence="5">
    <name type="scientific">mine drainage metagenome</name>
    <dbReference type="NCBI Taxonomy" id="410659"/>
    <lineage>
        <taxon>unclassified sequences</taxon>
        <taxon>metagenomes</taxon>
        <taxon>ecological metagenomes</taxon>
    </lineage>
</organism>
<dbReference type="PROSITE" id="PS51635">
    <property type="entry name" value="PNPLA"/>
    <property type="match status" value="1"/>
</dbReference>
<gene>
    <name evidence="5" type="primary">rssA_9</name>
    <name evidence="5" type="ORF">GALL_186870</name>
</gene>
<evidence type="ECO:0000259" key="4">
    <source>
        <dbReference type="PROSITE" id="PS51635"/>
    </source>
</evidence>
<dbReference type="InterPro" id="IPR002641">
    <property type="entry name" value="PNPLA_dom"/>
</dbReference>
<dbReference type="AlphaFoldDB" id="A0A1J5RTH9"/>
<dbReference type="PANTHER" id="PTHR14226">
    <property type="entry name" value="NEUROPATHY TARGET ESTERASE/SWISS CHEESE D.MELANOGASTER"/>
    <property type="match status" value="1"/>
</dbReference>
<dbReference type="SUPFAM" id="SSF52151">
    <property type="entry name" value="FabD/lysophospholipase-like"/>
    <property type="match status" value="1"/>
</dbReference>
<sequence length="309" mass="32386">MMTYSSARFRAPFSLSIALFAVLFLAACAGQQERAPAPRPAPKIALVLGGGAARGFAHIGVIKALEAQGIVPTIVVGTSAGAVVGALYAAGDDGFALQKLALGMDEGQFSDWSWPDRGVLRGEALQSFVNRAVGGRPLEKLNKLMAVVATDLQSGEPVVFRTGNTGMAVRASSSVPGLFQPVAINGREYVDGGLVSPVPVGVARGLGADFVIAVDISARPQYGKTQNTPDVLLQTFTIMSRVIARNELAHADVVIRPNMSGLSATDFQDRNLAVLEGEKAATAALPELKAKLAAYSMVMRRAPSKRLTQ</sequence>
<dbReference type="EMBL" id="MLJW01000108">
    <property type="protein sequence ID" value="OIQ99278.1"/>
    <property type="molecule type" value="Genomic_DNA"/>
</dbReference>
<reference evidence="5" key="1">
    <citation type="submission" date="2016-10" db="EMBL/GenBank/DDBJ databases">
        <title>Sequence of Gallionella enrichment culture.</title>
        <authorList>
            <person name="Poehlein A."/>
            <person name="Muehling M."/>
            <person name="Daniel R."/>
        </authorList>
    </citation>
    <scope>NUCLEOTIDE SEQUENCE</scope>
</reference>
<dbReference type="GO" id="GO:0016042">
    <property type="term" value="P:lipid catabolic process"/>
    <property type="evidence" value="ECO:0007669"/>
    <property type="project" value="UniProtKB-KW"/>
</dbReference>
<name>A0A1J5RTH9_9ZZZZ</name>
<dbReference type="Gene3D" id="3.40.1090.10">
    <property type="entry name" value="Cytosolic phospholipase A2 catalytic domain"/>
    <property type="match status" value="2"/>
</dbReference>
<keyword evidence="1" id="KW-0378">Hydrolase</keyword>
<dbReference type="GO" id="GO:0016787">
    <property type="term" value="F:hydrolase activity"/>
    <property type="evidence" value="ECO:0007669"/>
    <property type="project" value="UniProtKB-KW"/>
</dbReference>
<dbReference type="PANTHER" id="PTHR14226:SF76">
    <property type="entry name" value="NTE FAMILY PROTEIN RSSA"/>
    <property type="match status" value="1"/>
</dbReference>
<keyword evidence="2" id="KW-0442">Lipid degradation</keyword>
<proteinExistence type="predicted"/>
<keyword evidence="3" id="KW-0443">Lipid metabolism</keyword>
<protein>
    <submittedName>
        <fullName evidence="5">NTE family protein RssA</fullName>
    </submittedName>
</protein>
<evidence type="ECO:0000256" key="2">
    <source>
        <dbReference type="ARBA" id="ARBA00022963"/>
    </source>
</evidence>
<feature type="domain" description="PNPLA" evidence="4">
    <location>
        <begin position="46"/>
        <end position="204"/>
    </location>
</feature>